<gene>
    <name evidence="2" type="ORF">CLSA_c09440</name>
</gene>
<evidence type="ECO:0000259" key="1">
    <source>
        <dbReference type="Pfam" id="PF13304"/>
    </source>
</evidence>
<dbReference type="Pfam" id="PF13304">
    <property type="entry name" value="AAA_21"/>
    <property type="match status" value="1"/>
</dbReference>
<dbReference type="PANTHER" id="PTHR43581:SF2">
    <property type="entry name" value="EXCINUCLEASE ATPASE SUBUNIT"/>
    <property type="match status" value="1"/>
</dbReference>
<dbReference type="Gene3D" id="3.40.50.300">
    <property type="entry name" value="P-loop containing nucleotide triphosphate hydrolases"/>
    <property type="match status" value="1"/>
</dbReference>
<dbReference type="Proteomes" id="UP000017118">
    <property type="component" value="Chromosome"/>
</dbReference>
<dbReference type="InterPro" id="IPR027417">
    <property type="entry name" value="P-loop_NTPase"/>
</dbReference>
<evidence type="ECO:0000313" key="2">
    <source>
        <dbReference type="EMBL" id="AGX41955.1"/>
    </source>
</evidence>
<dbReference type="GO" id="GO:0016887">
    <property type="term" value="F:ATP hydrolysis activity"/>
    <property type="evidence" value="ECO:0007669"/>
    <property type="project" value="InterPro"/>
</dbReference>
<evidence type="ECO:0000313" key="3">
    <source>
        <dbReference type="Proteomes" id="UP000017118"/>
    </source>
</evidence>
<dbReference type="GeneID" id="55473474"/>
<feature type="domain" description="ATPase AAA-type core" evidence="1">
    <location>
        <begin position="51"/>
        <end position="341"/>
    </location>
</feature>
<keyword evidence="3" id="KW-1185">Reference proteome</keyword>
<sequence>MNSIRKTINEYINKIDKMLSNGKFYNYIEYMVFPHYKNLEPNSRIELNFPMTILIGKNGSGKSSTLHAFYGAPKGYSTGEYWFSTNIDPIVETGDSERNRYFYGYKENSKSYIKEVRKARIKRSESNIKKADLDYWETTRPSITDGMIPLSDKNSRNNPVVKDVIYVDFRGEISAFDKYFYFFEPRNGKKQDYLRKHSKFLSKIFDGDDARYGRYPDNKLFDKLIIMEKKHIEIINKILGKNYIEIKMVKHKVYEKWGTSIFVKTGFKSTYSEANSGSGESAIIKLVYKIMNAKPFSLILLDEPEVSLHPSAQLRLKAFLLNEIINKKHQIVISTHSPVLIQEMPKESLKLFETNITGKFSITNGVTTQEAFYNIEDDVSDKKTIICEDISAKILLEKVLTKIRKIQYFNVIYVHGGAETIITKYLPVFATNDDFQKTMYIVLDGDKNYEKRYDIESLSLSVLESATTLEEYFKESTNCVINGYIDGNKGHGREDQKIDVYKQSIKYHYNNVYYLPSKSIPEVIILNSNYVRNTYGNIINKYSNINNINAKEIVKEITNSLHGEINDDNYRSTITILSNQFAKEENSNCIRIIKIIDTIFES</sequence>
<dbReference type="PATRIC" id="fig|1345695.10.peg.688"/>
<dbReference type="GO" id="GO:0005524">
    <property type="term" value="F:ATP binding"/>
    <property type="evidence" value="ECO:0007669"/>
    <property type="project" value="InterPro"/>
</dbReference>
<dbReference type="InterPro" id="IPR051396">
    <property type="entry name" value="Bact_Antivir_Def_Nuclease"/>
</dbReference>
<dbReference type="PANTHER" id="PTHR43581">
    <property type="entry name" value="ATP/GTP PHOSPHATASE"/>
    <property type="match status" value="1"/>
</dbReference>
<organism evidence="2 3">
    <name type="scientific">Clostridium saccharobutylicum DSM 13864</name>
    <dbReference type="NCBI Taxonomy" id="1345695"/>
    <lineage>
        <taxon>Bacteria</taxon>
        <taxon>Bacillati</taxon>
        <taxon>Bacillota</taxon>
        <taxon>Clostridia</taxon>
        <taxon>Eubacteriales</taxon>
        <taxon>Clostridiaceae</taxon>
        <taxon>Clostridium</taxon>
    </lineage>
</organism>
<proteinExistence type="predicted"/>
<name>U5MN09_CLOSA</name>
<dbReference type="KEGG" id="csb:CLSA_c09440"/>
<dbReference type="AlphaFoldDB" id="U5MN09"/>
<dbReference type="EMBL" id="CP006721">
    <property type="protein sequence ID" value="AGX41955.1"/>
    <property type="molecule type" value="Genomic_DNA"/>
</dbReference>
<accession>U5MN09</accession>
<dbReference type="RefSeq" id="WP_022744241.1">
    <property type="nucleotide sequence ID" value="NC_022571.1"/>
</dbReference>
<dbReference type="eggNOG" id="COG1106">
    <property type="taxonomic scope" value="Bacteria"/>
</dbReference>
<protein>
    <recommendedName>
        <fullName evidence="1">ATPase AAA-type core domain-containing protein</fullName>
    </recommendedName>
</protein>
<dbReference type="InterPro" id="IPR003959">
    <property type="entry name" value="ATPase_AAA_core"/>
</dbReference>
<dbReference type="SUPFAM" id="SSF52540">
    <property type="entry name" value="P-loop containing nucleoside triphosphate hydrolases"/>
    <property type="match status" value="1"/>
</dbReference>
<dbReference type="OrthoDB" id="1093370at2"/>
<reference evidence="2 3" key="1">
    <citation type="journal article" date="2013" name="Genome Announc.">
        <title>Complete Genome Sequence of the Solvent Producer Clostridium saccharobutylicum NCP262 (DSM 13864).</title>
        <authorList>
            <person name="Poehlein A."/>
            <person name="Hartwich K."/>
            <person name="Krabben P."/>
            <person name="Ehrenreich A."/>
            <person name="Liebl W."/>
            <person name="Durre P."/>
            <person name="Gottschalk G."/>
            <person name="Daniel R."/>
        </authorList>
    </citation>
    <scope>NUCLEOTIDE SEQUENCE [LARGE SCALE GENOMIC DNA]</scope>
    <source>
        <strain evidence="2">DSM 13864</strain>
    </source>
</reference>
<dbReference type="HOGENOM" id="CLU_031183_0_0_9"/>